<evidence type="ECO:0000313" key="4">
    <source>
        <dbReference type="EMBL" id="KOB71558.1"/>
    </source>
</evidence>
<dbReference type="CDD" id="cd00110">
    <property type="entry name" value="LamG"/>
    <property type="match status" value="4"/>
</dbReference>
<evidence type="ECO:0000256" key="2">
    <source>
        <dbReference type="SAM" id="Coils"/>
    </source>
</evidence>
<feature type="domain" description="Laminin G" evidence="3">
    <location>
        <begin position="326"/>
        <end position="508"/>
    </location>
</feature>
<name>A0A0L7L7T9_OPEBR</name>
<dbReference type="InterPro" id="IPR050372">
    <property type="entry name" value="Neurexin-related_CASP"/>
</dbReference>
<gene>
    <name evidence="4" type="ORF">OBRU01_13400</name>
</gene>
<feature type="coiled-coil region" evidence="2">
    <location>
        <begin position="11"/>
        <end position="38"/>
    </location>
</feature>
<keyword evidence="5" id="KW-1185">Reference proteome</keyword>
<dbReference type="PANTHER" id="PTHR15036">
    <property type="entry name" value="PIKACHURIN-LIKE PROTEIN"/>
    <property type="match status" value="1"/>
</dbReference>
<dbReference type="STRING" id="104452.A0A0L7L7T9"/>
<accession>A0A0L7L7T9</accession>
<dbReference type="Pfam" id="PF02210">
    <property type="entry name" value="Laminin_G_2"/>
    <property type="match status" value="5"/>
</dbReference>
<proteinExistence type="predicted"/>
<feature type="domain" description="Laminin G" evidence="3">
    <location>
        <begin position="520"/>
        <end position="705"/>
    </location>
</feature>
<evidence type="ECO:0000259" key="3">
    <source>
        <dbReference type="PROSITE" id="PS50025"/>
    </source>
</evidence>
<dbReference type="InterPro" id="IPR010307">
    <property type="entry name" value="Laminin_dom_II"/>
</dbReference>
<dbReference type="AlphaFoldDB" id="A0A0L7L7T9"/>
<dbReference type="Proteomes" id="UP000037510">
    <property type="component" value="Unassembled WGS sequence"/>
</dbReference>
<dbReference type="Gene3D" id="2.60.120.200">
    <property type="match status" value="5"/>
</dbReference>
<keyword evidence="1" id="KW-1015">Disulfide bond</keyword>
<dbReference type="InterPro" id="IPR013320">
    <property type="entry name" value="ConA-like_dom_sf"/>
</dbReference>
<dbReference type="Pfam" id="PF06009">
    <property type="entry name" value="Laminin_II"/>
    <property type="match status" value="1"/>
</dbReference>
<sequence>MSTYRQVKTRQDELERGRRQADERLAELRGLIEQARTVANRIQVGVTFDRWSTLQPRLPDTVDEMSTSTHDDFMVVGVQNGYPYLVMDIGDSAESGREPARIGSDKVGRNVKLAIRESLDNGTEHTHSKEAVLPGQHTIFNLDRDKSRLYVGGVPSDAKLQGVSFPAFEGQIEELVIGDTPVGLWNFASANNLKGARQRDKLISSQSGPQEYRFNGRAHVTVPGRRYLTEQKNHVLLFFRTYAPDGLIYLAGEGAYFFSIQMQDGKVSLGNPEELLIIGTAKSYNDGKWHKLDAGRYLTKCSLRVDDEIVKSESTSSASEISALDTMNFGGNNKGIIQVTDKGFDGYLRFVDITTENLQLTLKFKTSKPDGLLFVYVSRTQTTATPDSISLSLMKGKLVLMSQRETLDTGLSTYNDSQWHVVTVTHNENALRLVVDDFDYFSTDTAPKPLHILDGVLFVGGVQPGYVVGGAAGSKLPFEGCIADAALNTRVLHLLQPYANSSVVFGRCGQTTSGGVTPEQTSWLAPQRADVLPTPVEQPAAPPPDVTRSNGTLEGFDLTVTFRTFDQHGGLLFYARADKDPAQFLALYMKDAMLHCAFNCGGETAHISSSGTYNDTEWHTVTLTRNGGHGKIAVDSEHVFENSATCSAPAVLAAPYYYGGLRELTEAVSNNLEGFYQPFKGCLKGLMMNGQAVTEVAARVNSLRCTDNIENGVYFGASNNAHSNYLKVRPRNSTGLLLSVHGKKDYLVLELLDDEIAATVENGNGPFRATYKLANSNMLCDGTWHKIHGDLHYL</sequence>
<organism evidence="4 5">
    <name type="scientific">Operophtera brumata</name>
    <name type="common">Winter moth</name>
    <name type="synonym">Phalaena brumata</name>
    <dbReference type="NCBI Taxonomy" id="104452"/>
    <lineage>
        <taxon>Eukaryota</taxon>
        <taxon>Metazoa</taxon>
        <taxon>Ecdysozoa</taxon>
        <taxon>Arthropoda</taxon>
        <taxon>Hexapoda</taxon>
        <taxon>Insecta</taxon>
        <taxon>Pterygota</taxon>
        <taxon>Neoptera</taxon>
        <taxon>Endopterygota</taxon>
        <taxon>Lepidoptera</taxon>
        <taxon>Glossata</taxon>
        <taxon>Ditrysia</taxon>
        <taxon>Geometroidea</taxon>
        <taxon>Geometridae</taxon>
        <taxon>Larentiinae</taxon>
        <taxon>Operophtera</taxon>
    </lineage>
</organism>
<dbReference type="InterPro" id="IPR001791">
    <property type="entry name" value="Laminin_G"/>
</dbReference>
<dbReference type="PANTHER" id="PTHR15036:SF67">
    <property type="entry name" value="LAMININ SUBUNIT ALPHA-LIKE PROTEIN"/>
    <property type="match status" value="1"/>
</dbReference>
<dbReference type="SUPFAM" id="SSF49899">
    <property type="entry name" value="Concanavalin A-like lectins/glucanases"/>
    <property type="match status" value="5"/>
</dbReference>
<dbReference type="PROSITE" id="PS50025">
    <property type="entry name" value="LAM_G_DOMAIN"/>
    <property type="match status" value="2"/>
</dbReference>
<evidence type="ECO:0000256" key="1">
    <source>
        <dbReference type="PROSITE-ProRule" id="PRU00122"/>
    </source>
</evidence>
<reference evidence="4 5" key="1">
    <citation type="journal article" date="2015" name="Genome Biol. Evol.">
        <title>The genome of winter moth (Operophtera brumata) provides a genomic perspective on sexual dimorphism and phenology.</title>
        <authorList>
            <person name="Derks M.F."/>
            <person name="Smit S."/>
            <person name="Salis L."/>
            <person name="Schijlen E."/>
            <person name="Bossers A."/>
            <person name="Mateman C."/>
            <person name="Pijl A.S."/>
            <person name="de Ridder D."/>
            <person name="Groenen M.A."/>
            <person name="Visser M.E."/>
            <person name="Megens H.J."/>
        </authorList>
    </citation>
    <scope>NUCLEOTIDE SEQUENCE [LARGE SCALE GENOMIC DNA]</scope>
    <source>
        <strain evidence="4">WM2013NL</strain>
        <tissue evidence="4">Head and thorax</tissue>
    </source>
</reference>
<evidence type="ECO:0000313" key="5">
    <source>
        <dbReference type="Proteomes" id="UP000037510"/>
    </source>
</evidence>
<comment type="caution">
    <text evidence="4">The sequence shown here is derived from an EMBL/GenBank/DDBJ whole genome shotgun (WGS) entry which is preliminary data.</text>
</comment>
<dbReference type="EMBL" id="JTDY01002372">
    <property type="protein sequence ID" value="KOB71558.1"/>
    <property type="molecule type" value="Genomic_DNA"/>
</dbReference>
<keyword evidence="2" id="KW-0175">Coiled coil</keyword>
<dbReference type="SMART" id="SM00282">
    <property type="entry name" value="LamG"/>
    <property type="match status" value="3"/>
</dbReference>
<comment type="caution">
    <text evidence="1">Lacks conserved residue(s) required for the propagation of feature annotation.</text>
</comment>
<protein>
    <submittedName>
        <fullName evidence="4">Putative laminin A chain</fullName>
    </submittedName>
</protein>
<feature type="disulfide bond" evidence="1">
    <location>
        <begin position="481"/>
        <end position="508"/>
    </location>
</feature>
<dbReference type="GO" id="GO:0007155">
    <property type="term" value="P:cell adhesion"/>
    <property type="evidence" value="ECO:0007669"/>
    <property type="project" value="InterPro"/>
</dbReference>